<evidence type="ECO:0000313" key="8">
    <source>
        <dbReference type="Proteomes" id="UP000756530"/>
    </source>
</evidence>
<dbReference type="Proteomes" id="UP000756530">
    <property type="component" value="Unassembled WGS sequence"/>
</dbReference>
<evidence type="ECO:0000259" key="4">
    <source>
        <dbReference type="Pfam" id="PF00557"/>
    </source>
</evidence>
<keyword evidence="3" id="KW-0378">Hydrolase</keyword>
<reference evidence="7 8" key="1">
    <citation type="submission" date="2021-05" db="EMBL/GenBank/DDBJ databases">
        <title>Culturable bacteria isolated from Daya Bay.</title>
        <authorList>
            <person name="Zheng W."/>
            <person name="Yu S."/>
            <person name="Huang Y."/>
        </authorList>
    </citation>
    <scope>NUCLEOTIDE SEQUENCE [LARGE SCALE GENOMIC DNA]</scope>
    <source>
        <strain evidence="7 8">DP4N28-5</strain>
    </source>
</reference>
<dbReference type="Pfam" id="PF00557">
    <property type="entry name" value="Peptidase_M24"/>
    <property type="match status" value="1"/>
</dbReference>
<dbReference type="InterPro" id="IPR033740">
    <property type="entry name" value="Pept_M24B"/>
</dbReference>
<feature type="domain" description="Creatinase N-terminal" evidence="5">
    <location>
        <begin position="17"/>
        <end position="153"/>
    </location>
</feature>
<gene>
    <name evidence="7" type="ORF">KJP28_08815</name>
</gene>
<sequence length="601" mass="65273">MFQSFETTADPARGTARLAALRREMQSEGLDAFLIPRADAHQGEYVADCDARLEWLTGFTGSAGFCIALADVAGVFVDGRYRNQVRSQVDLDAYTPVDWPETKPGPWLAERLTTGAKVGFDPWLHTQSEIAALARALEPKGVELHTTENLVDRIWSERPAPPASTPVAHPVEFAGKSASEKRDEIAGVLREAGQKAAVLTLPDSIAWLLNIRANDIPRIPVMQGFAIIDDASRVTVFTTPDRPMGIAETLGPDVSFTDVAGFANALAALTGPVRLDKGTAPVAVSQILSEAGVDVAWESDPCILPKARKTEAEIAGAREAHLRDAAAMIEFLTWFDATVPHGGITEIDLVTELEAQRRATNHLRDISFDTIAGSGPNGAIIHYRVTAKTNRKLAPGDVVVLDSGGQYPDGTTDITRTLPVGDVGEEEREAFTRVLKGMIAVSRTLFPKGVAGAHLDALARFPLWTAGMDYSHGTGHGVGSYLSVHEGPQRLSRTSDLPLEPGMILSNEPGYYRDGAFGIRIENLIVVRENTDHPGVDGGREFYDFETLTYVPIDRRMILTDMLDRAERHWIDAYHKSCLSLLSGRISAPARLWLTQACAPL</sequence>
<evidence type="ECO:0000256" key="2">
    <source>
        <dbReference type="ARBA" id="ARBA00022723"/>
    </source>
</evidence>
<evidence type="ECO:0000256" key="3">
    <source>
        <dbReference type="ARBA" id="ARBA00022801"/>
    </source>
</evidence>
<comment type="caution">
    <text evidence="7">The sequence shown here is derived from an EMBL/GenBank/DDBJ whole genome shotgun (WGS) entry which is preliminary data.</text>
</comment>
<dbReference type="PANTHER" id="PTHR43763:SF6">
    <property type="entry name" value="XAA-PRO AMINOPEPTIDASE 1"/>
    <property type="match status" value="1"/>
</dbReference>
<proteinExistence type="inferred from homology"/>
<evidence type="ECO:0000256" key="1">
    <source>
        <dbReference type="ARBA" id="ARBA00008766"/>
    </source>
</evidence>
<feature type="domain" description="Peptidase M24 C-terminal" evidence="6">
    <location>
        <begin position="541"/>
        <end position="601"/>
    </location>
</feature>
<feature type="domain" description="Peptidase M24" evidence="4">
    <location>
        <begin position="317"/>
        <end position="529"/>
    </location>
</feature>
<dbReference type="InterPro" id="IPR000587">
    <property type="entry name" value="Creatinase_N"/>
</dbReference>
<dbReference type="PANTHER" id="PTHR43763">
    <property type="entry name" value="XAA-PRO AMINOPEPTIDASE 1"/>
    <property type="match status" value="1"/>
</dbReference>
<evidence type="ECO:0000259" key="5">
    <source>
        <dbReference type="Pfam" id="PF01321"/>
    </source>
</evidence>
<dbReference type="InterPro" id="IPR000994">
    <property type="entry name" value="Pept_M24"/>
</dbReference>
<keyword evidence="7" id="KW-0031">Aminopeptidase</keyword>
<dbReference type="InterPro" id="IPR032416">
    <property type="entry name" value="Peptidase_M24_C"/>
</dbReference>
<dbReference type="EMBL" id="JAHUZE010000002">
    <property type="protein sequence ID" value="MBV7379028.1"/>
    <property type="molecule type" value="Genomic_DNA"/>
</dbReference>
<evidence type="ECO:0000313" key="7">
    <source>
        <dbReference type="EMBL" id="MBV7379028.1"/>
    </source>
</evidence>
<dbReference type="GO" id="GO:0004177">
    <property type="term" value="F:aminopeptidase activity"/>
    <property type="evidence" value="ECO:0007669"/>
    <property type="project" value="UniProtKB-KW"/>
</dbReference>
<organism evidence="7 8">
    <name type="scientific">Maritimibacter dapengensis</name>
    <dbReference type="NCBI Taxonomy" id="2836868"/>
    <lineage>
        <taxon>Bacteria</taxon>
        <taxon>Pseudomonadati</taxon>
        <taxon>Pseudomonadota</taxon>
        <taxon>Alphaproteobacteria</taxon>
        <taxon>Rhodobacterales</taxon>
        <taxon>Roseobacteraceae</taxon>
        <taxon>Maritimibacter</taxon>
    </lineage>
</organism>
<dbReference type="Pfam" id="PF16188">
    <property type="entry name" value="Peptidase_M24_C"/>
    <property type="match status" value="1"/>
</dbReference>
<keyword evidence="7" id="KW-0645">Protease</keyword>
<accession>A0ABS6T1C1</accession>
<name>A0ABS6T1C1_9RHOB</name>
<dbReference type="RefSeq" id="WP_218392184.1">
    <property type="nucleotide sequence ID" value="NZ_JAHUZE010000002.1"/>
</dbReference>
<keyword evidence="8" id="KW-1185">Reference proteome</keyword>
<evidence type="ECO:0000259" key="6">
    <source>
        <dbReference type="Pfam" id="PF16188"/>
    </source>
</evidence>
<protein>
    <submittedName>
        <fullName evidence="7">Aminopeptidase P family protein</fullName>
    </submittedName>
</protein>
<keyword evidence="2" id="KW-0479">Metal-binding</keyword>
<dbReference type="InterPro" id="IPR050422">
    <property type="entry name" value="X-Pro_aminopeptidase_P"/>
</dbReference>
<dbReference type="CDD" id="cd01085">
    <property type="entry name" value="APP"/>
    <property type="match status" value="1"/>
</dbReference>
<dbReference type="Pfam" id="PF01321">
    <property type="entry name" value="Creatinase_N"/>
    <property type="match status" value="1"/>
</dbReference>
<dbReference type="Pfam" id="PF16189">
    <property type="entry name" value="Creatinase_N_2"/>
    <property type="match status" value="1"/>
</dbReference>
<comment type="similarity">
    <text evidence="1">Belongs to the peptidase M24B family.</text>
</comment>